<dbReference type="PANTHER" id="PTHR31721:SF4">
    <property type="entry name" value="OS06G0710300 PROTEIN"/>
    <property type="match status" value="1"/>
</dbReference>
<feature type="transmembrane region" description="Helical" evidence="1">
    <location>
        <begin position="105"/>
        <end position="124"/>
    </location>
</feature>
<evidence type="ECO:0000256" key="1">
    <source>
        <dbReference type="SAM" id="Phobius"/>
    </source>
</evidence>
<keyword evidence="1" id="KW-0472">Membrane</keyword>
<protein>
    <submittedName>
        <fullName evidence="2">Uncharacterized protein</fullName>
    </submittedName>
</protein>
<dbReference type="Proteomes" id="UP000015105">
    <property type="component" value="Chromosome 7D"/>
</dbReference>
<reference evidence="2" key="5">
    <citation type="journal article" date="2021" name="G3 (Bethesda)">
        <title>Aegilops tauschii genome assembly Aet v5.0 features greater sequence contiguity and improved annotation.</title>
        <authorList>
            <person name="Wang L."/>
            <person name="Zhu T."/>
            <person name="Rodriguez J.C."/>
            <person name="Deal K.R."/>
            <person name="Dubcovsky J."/>
            <person name="McGuire P.E."/>
            <person name="Lux T."/>
            <person name="Spannagl M."/>
            <person name="Mayer K.F.X."/>
            <person name="Baldrich P."/>
            <person name="Meyers B.C."/>
            <person name="Huo N."/>
            <person name="Gu Y.Q."/>
            <person name="Zhou H."/>
            <person name="Devos K.M."/>
            <person name="Bennetzen J.L."/>
            <person name="Unver T."/>
            <person name="Budak H."/>
            <person name="Gulick P.J."/>
            <person name="Galiba G."/>
            <person name="Kalapos B."/>
            <person name="Nelson D.R."/>
            <person name="Li P."/>
            <person name="You F.M."/>
            <person name="Luo M.C."/>
            <person name="Dvorak J."/>
        </authorList>
    </citation>
    <scope>NUCLEOTIDE SEQUENCE [LARGE SCALE GENOMIC DNA]</scope>
    <source>
        <strain evidence="2">cv. AL8/78</strain>
    </source>
</reference>
<reference evidence="2" key="3">
    <citation type="journal article" date="2017" name="Nature">
        <title>Genome sequence of the progenitor of the wheat D genome Aegilops tauschii.</title>
        <authorList>
            <person name="Luo M.C."/>
            <person name="Gu Y.Q."/>
            <person name="Puiu D."/>
            <person name="Wang H."/>
            <person name="Twardziok S.O."/>
            <person name="Deal K.R."/>
            <person name="Huo N."/>
            <person name="Zhu T."/>
            <person name="Wang L."/>
            <person name="Wang Y."/>
            <person name="McGuire P.E."/>
            <person name="Liu S."/>
            <person name="Long H."/>
            <person name="Ramasamy R.K."/>
            <person name="Rodriguez J.C."/>
            <person name="Van S.L."/>
            <person name="Yuan L."/>
            <person name="Wang Z."/>
            <person name="Xia Z."/>
            <person name="Xiao L."/>
            <person name="Anderson O.D."/>
            <person name="Ouyang S."/>
            <person name="Liang Y."/>
            <person name="Zimin A.V."/>
            <person name="Pertea G."/>
            <person name="Qi P."/>
            <person name="Bennetzen J.L."/>
            <person name="Dai X."/>
            <person name="Dawson M.W."/>
            <person name="Muller H.G."/>
            <person name="Kugler K."/>
            <person name="Rivarola-Duarte L."/>
            <person name="Spannagl M."/>
            <person name="Mayer K.F.X."/>
            <person name="Lu F.H."/>
            <person name="Bevan M.W."/>
            <person name="Leroy P."/>
            <person name="Li P."/>
            <person name="You F.M."/>
            <person name="Sun Q."/>
            <person name="Liu Z."/>
            <person name="Lyons E."/>
            <person name="Wicker T."/>
            <person name="Salzberg S.L."/>
            <person name="Devos K.M."/>
            <person name="Dvorak J."/>
        </authorList>
    </citation>
    <scope>NUCLEOTIDE SEQUENCE [LARGE SCALE GENOMIC DNA]</scope>
    <source>
        <strain evidence="2">cv. AL8/78</strain>
    </source>
</reference>
<reference evidence="2" key="4">
    <citation type="submission" date="2019-03" db="UniProtKB">
        <authorList>
            <consortium name="EnsemblPlants"/>
        </authorList>
    </citation>
    <scope>IDENTIFICATION</scope>
</reference>
<keyword evidence="1" id="KW-0812">Transmembrane</keyword>
<dbReference type="AlphaFoldDB" id="A0A453SL91"/>
<name>A0A453SL91_AEGTS</name>
<organism evidence="2 3">
    <name type="scientific">Aegilops tauschii subsp. strangulata</name>
    <name type="common">Goatgrass</name>
    <dbReference type="NCBI Taxonomy" id="200361"/>
    <lineage>
        <taxon>Eukaryota</taxon>
        <taxon>Viridiplantae</taxon>
        <taxon>Streptophyta</taxon>
        <taxon>Embryophyta</taxon>
        <taxon>Tracheophyta</taxon>
        <taxon>Spermatophyta</taxon>
        <taxon>Magnoliopsida</taxon>
        <taxon>Liliopsida</taxon>
        <taxon>Poales</taxon>
        <taxon>Poaceae</taxon>
        <taxon>BOP clade</taxon>
        <taxon>Pooideae</taxon>
        <taxon>Triticodae</taxon>
        <taxon>Triticeae</taxon>
        <taxon>Triticinae</taxon>
        <taxon>Aegilops</taxon>
    </lineage>
</organism>
<dbReference type="InterPro" id="IPR005134">
    <property type="entry name" value="UPF0114"/>
</dbReference>
<evidence type="ECO:0000313" key="2">
    <source>
        <dbReference type="EnsemblPlants" id="AET7Gv20990300.5"/>
    </source>
</evidence>
<keyword evidence="3" id="KW-1185">Reference proteome</keyword>
<feature type="transmembrane region" description="Helical" evidence="1">
    <location>
        <begin position="61"/>
        <end position="85"/>
    </location>
</feature>
<proteinExistence type="predicted"/>
<dbReference type="EnsemblPlants" id="AET7Gv20990300.5">
    <property type="protein sequence ID" value="AET7Gv20990300.5"/>
    <property type="gene ID" value="AET7Gv20990300"/>
</dbReference>
<dbReference type="PANTHER" id="PTHR31721">
    <property type="entry name" value="OS06G0710300 PROTEIN"/>
    <property type="match status" value="1"/>
</dbReference>
<feature type="transmembrane region" description="Helical" evidence="1">
    <location>
        <begin position="16"/>
        <end position="40"/>
    </location>
</feature>
<sequence length="147" mass="16122">PRAGFGSDLEAGIEKVIYACRFMAFLGIAGSLAGSVLCFLKGCTFVMDAFVEYYLRGDAKVVLMLIEAIDMYLIGTVMFVFGTGLYELFISNMDIAKQSHDRSSLFGLFKLPVGLLSIIIEIMWSIQCSYISDSVGRNGPSGWKSAR</sequence>
<evidence type="ECO:0000313" key="3">
    <source>
        <dbReference type="Proteomes" id="UP000015105"/>
    </source>
</evidence>
<reference evidence="3" key="1">
    <citation type="journal article" date="2014" name="Science">
        <title>Ancient hybridizations among the ancestral genomes of bread wheat.</title>
        <authorList>
            <consortium name="International Wheat Genome Sequencing Consortium,"/>
            <person name="Marcussen T."/>
            <person name="Sandve S.R."/>
            <person name="Heier L."/>
            <person name="Spannagl M."/>
            <person name="Pfeifer M."/>
            <person name="Jakobsen K.S."/>
            <person name="Wulff B.B."/>
            <person name="Steuernagel B."/>
            <person name="Mayer K.F."/>
            <person name="Olsen O.A."/>
        </authorList>
    </citation>
    <scope>NUCLEOTIDE SEQUENCE [LARGE SCALE GENOMIC DNA]</scope>
    <source>
        <strain evidence="3">cv. AL8/78</strain>
    </source>
</reference>
<reference evidence="3" key="2">
    <citation type="journal article" date="2017" name="Nat. Plants">
        <title>The Aegilops tauschii genome reveals multiple impacts of transposons.</title>
        <authorList>
            <person name="Zhao G."/>
            <person name="Zou C."/>
            <person name="Li K."/>
            <person name="Wang K."/>
            <person name="Li T."/>
            <person name="Gao L."/>
            <person name="Zhang X."/>
            <person name="Wang H."/>
            <person name="Yang Z."/>
            <person name="Liu X."/>
            <person name="Jiang W."/>
            <person name="Mao L."/>
            <person name="Kong X."/>
            <person name="Jiao Y."/>
            <person name="Jia J."/>
        </authorList>
    </citation>
    <scope>NUCLEOTIDE SEQUENCE [LARGE SCALE GENOMIC DNA]</scope>
    <source>
        <strain evidence="3">cv. AL8/78</strain>
    </source>
</reference>
<dbReference type="Gramene" id="AET7Gv20990300.5">
    <property type="protein sequence ID" value="AET7Gv20990300.5"/>
    <property type="gene ID" value="AET7Gv20990300"/>
</dbReference>
<dbReference type="Pfam" id="PF03350">
    <property type="entry name" value="UPF0114"/>
    <property type="match status" value="1"/>
</dbReference>
<accession>A0A453SL91</accession>
<keyword evidence="1" id="KW-1133">Transmembrane helix</keyword>